<feature type="region of interest" description="Disordered" evidence="2">
    <location>
        <begin position="134"/>
        <end position="153"/>
    </location>
</feature>
<dbReference type="OrthoDB" id="194364at2759"/>
<feature type="coiled-coil region" evidence="1">
    <location>
        <begin position="61"/>
        <end position="88"/>
    </location>
</feature>
<keyword evidence="5" id="KW-1185">Reference proteome</keyword>
<evidence type="ECO:0000256" key="1">
    <source>
        <dbReference type="SAM" id="Coils"/>
    </source>
</evidence>
<sequence length="153" mass="16635">MLSRLAILSFILSSVAAFQPAVRLVITPKCSSTARSILLSNEETSQILQSADECAAGECSIDEVADLVAELKDQEKLLSERLEAVMNAVAHLQHLNAKKERKTDEVRAFVKDMLRVFDTSKPMAFPTGFAGDIGDGPTTAYDALPPKKWKASP</sequence>
<accession>A0A1Z5K1G6</accession>
<keyword evidence="1" id="KW-0175">Coiled coil</keyword>
<comment type="caution">
    <text evidence="4">The sequence shown here is derived from an EMBL/GenBank/DDBJ whole genome shotgun (WGS) entry which is preliminary data.</text>
</comment>
<dbReference type="AlphaFoldDB" id="A0A1Z5K1G6"/>
<keyword evidence="3" id="KW-0732">Signal</keyword>
<name>A0A1Z5K1G6_FISSO</name>
<organism evidence="4 5">
    <name type="scientific">Fistulifera solaris</name>
    <name type="common">Oleaginous diatom</name>
    <dbReference type="NCBI Taxonomy" id="1519565"/>
    <lineage>
        <taxon>Eukaryota</taxon>
        <taxon>Sar</taxon>
        <taxon>Stramenopiles</taxon>
        <taxon>Ochrophyta</taxon>
        <taxon>Bacillariophyta</taxon>
        <taxon>Bacillariophyceae</taxon>
        <taxon>Bacillariophycidae</taxon>
        <taxon>Naviculales</taxon>
        <taxon>Naviculaceae</taxon>
        <taxon>Fistulifera</taxon>
    </lineage>
</organism>
<evidence type="ECO:0000256" key="3">
    <source>
        <dbReference type="SAM" id="SignalP"/>
    </source>
</evidence>
<dbReference type="Proteomes" id="UP000198406">
    <property type="component" value="Unassembled WGS sequence"/>
</dbReference>
<feature type="signal peptide" evidence="3">
    <location>
        <begin position="1"/>
        <end position="17"/>
    </location>
</feature>
<dbReference type="EMBL" id="BDSP01000141">
    <property type="protein sequence ID" value="GAX19861.1"/>
    <property type="molecule type" value="Genomic_DNA"/>
</dbReference>
<gene>
    <name evidence="4" type="ORF">FisN_1Lh680</name>
</gene>
<proteinExistence type="predicted"/>
<protein>
    <submittedName>
        <fullName evidence="4">Uncharacterized protein</fullName>
    </submittedName>
</protein>
<feature type="chain" id="PRO_5012441891" evidence="3">
    <location>
        <begin position="18"/>
        <end position="153"/>
    </location>
</feature>
<evidence type="ECO:0000313" key="5">
    <source>
        <dbReference type="Proteomes" id="UP000198406"/>
    </source>
</evidence>
<evidence type="ECO:0000256" key="2">
    <source>
        <dbReference type="SAM" id="MobiDB-lite"/>
    </source>
</evidence>
<evidence type="ECO:0000313" key="4">
    <source>
        <dbReference type="EMBL" id="GAX19861.1"/>
    </source>
</evidence>
<dbReference type="InParanoid" id="A0A1Z5K1G6"/>
<reference evidence="4 5" key="1">
    <citation type="journal article" date="2015" name="Plant Cell">
        <title>Oil accumulation by the oleaginous diatom Fistulifera solaris as revealed by the genome and transcriptome.</title>
        <authorList>
            <person name="Tanaka T."/>
            <person name="Maeda Y."/>
            <person name="Veluchamy A."/>
            <person name="Tanaka M."/>
            <person name="Abida H."/>
            <person name="Marechal E."/>
            <person name="Bowler C."/>
            <person name="Muto M."/>
            <person name="Sunaga Y."/>
            <person name="Tanaka M."/>
            <person name="Yoshino T."/>
            <person name="Taniguchi T."/>
            <person name="Fukuda Y."/>
            <person name="Nemoto M."/>
            <person name="Matsumoto M."/>
            <person name="Wong P.S."/>
            <person name="Aburatani S."/>
            <person name="Fujibuchi W."/>
        </authorList>
    </citation>
    <scope>NUCLEOTIDE SEQUENCE [LARGE SCALE GENOMIC DNA]</scope>
    <source>
        <strain evidence="4 5">JPCC DA0580</strain>
    </source>
</reference>